<dbReference type="RefSeq" id="WP_026089541.1">
    <property type="nucleotide sequence ID" value="NZ_CAPH01000006.1"/>
</dbReference>
<dbReference type="Pfam" id="PF01381">
    <property type="entry name" value="HTH_3"/>
    <property type="match status" value="1"/>
</dbReference>
<dbReference type="SUPFAM" id="SSF51182">
    <property type="entry name" value="RmlC-like cupins"/>
    <property type="match status" value="1"/>
</dbReference>
<dbReference type="EMBL" id="CP102294">
    <property type="protein sequence ID" value="UWN57396.1"/>
    <property type="molecule type" value="Genomic_DNA"/>
</dbReference>
<dbReference type="PANTHER" id="PTHR46797:SF19">
    <property type="entry name" value="BLL2473 PROTEIN"/>
    <property type="match status" value="1"/>
</dbReference>
<dbReference type="InterPro" id="IPR013096">
    <property type="entry name" value="Cupin_2"/>
</dbReference>
<proteinExistence type="predicted"/>
<dbReference type="GeneID" id="82890282"/>
<evidence type="ECO:0000313" key="4">
    <source>
        <dbReference type="Proteomes" id="UP001059295"/>
    </source>
</evidence>
<dbReference type="Proteomes" id="UP001059295">
    <property type="component" value="Chromosome"/>
</dbReference>
<dbReference type="CDD" id="cd02209">
    <property type="entry name" value="cupin_XRE_C"/>
    <property type="match status" value="1"/>
</dbReference>
<dbReference type="SUPFAM" id="SSF47413">
    <property type="entry name" value="lambda repressor-like DNA-binding domains"/>
    <property type="match status" value="1"/>
</dbReference>
<dbReference type="InterPro" id="IPR014710">
    <property type="entry name" value="RmlC-like_jellyroll"/>
</dbReference>
<protein>
    <submittedName>
        <fullName evidence="3">Cupin domain-containing protein</fullName>
    </submittedName>
</protein>
<reference evidence="3" key="1">
    <citation type="journal article" date="2022" name="Cell">
        <title>Design, construction, and in vivo augmentation of a complex gut microbiome.</title>
        <authorList>
            <person name="Cheng A.G."/>
            <person name="Ho P.Y."/>
            <person name="Aranda-Diaz A."/>
            <person name="Jain S."/>
            <person name="Yu F.B."/>
            <person name="Meng X."/>
            <person name="Wang M."/>
            <person name="Iakiviak M."/>
            <person name="Nagashima K."/>
            <person name="Zhao A."/>
            <person name="Murugkar P."/>
            <person name="Patil A."/>
            <person name="Atabakhsh K."/>
            <person name="Weakley A."/>
            <person name="Yan J."/>
            <person name="Brumbaugh A.R."/>
            <person name="Higginbottom S."/>
            <person name="Dimas A."/>
            <person name="Shiver A.L."/>
            <person name="Deutschbauer A."/>
            <person name="Neff N."/>
            <person name="Sonnenburg J.L."/>
            <person name="Huang K.C."/>
            <person name="Fischbach M.A."/>
        </authorList>
    </citation>
    <scope>NUCLEOTIDE SEQUENCE</scope>
    <source>
        <strain evidence="3">AP11</strain>
    </source>
</reference>
<dbReference type="Pfam" id="PF07883">
    <property type="entry name" value="Cupin_2"/>
    <property type="match status" value="1"/>
</dbReference>
<evidence type="ECO:0000256" key="1">
    <source>
        <dbReference type="ARBA" id="ARBA00023125"/>
    </source>
</evidence>
<organism evidence="3 4">
    <name type="scientific">Alistipes ihumii AP11</name>
    <dbReference type="NCBI Taxonomy" id="1211813"/>
    <lineage>
        <taxon>Bacteria</taxon>
        <taxon>Pseudomonadati</taxon>
        <taxon>Bacteroidota</taxon>
        <taxon>Bacteroidia</taxon>
        <taxon>Bacteroidales</taxon>
        <taxon>Rikenellaceae</taxon>
        <taxon>Alistipes</taxon>
    </lineage>
</organism>
<keyword evidence="1" id="KW-0238">DNA-binding</keyword>
<evidence type="ECO:0000313" key="3">
    <source>
        <dbReference type="EMBL" id="UWN57396.1"/>
    </source>
</evidence>
<dbReference type="SMART" id="SM00530">
    <property type="entry name" value="HTH_XRE"/>
    <property type="match status" value="1"/>
</dbReference>
<keyword evidence="4" id="KW-1185">Reference proteome</keyword>
<dbReference type="InterPro" id="IPR010982">
    <property type="entry name" value="Lambda_DNA-bd_dom_sf"/>
</dbReference>
<dbReference type="InterPro" id="IPR001387">
    <property type="entry name" value="Cro/C1-type_HTH"/>
</dbReference>
<dbReference type="Gene3D" id="1.10.260.40">
    <property type="entry name" value="lambda repressor-like DNA-binding domains"/>
    <property type="match status" value="1"/>
</dbReference>
<dbReference type="Gene3D" id="2.60.120.10">
    <property type="entry name" value="Jelly Rolls"/>
    <property type="match status" value="1"/>
</dbReference>
<evidence type="ECO:0000259" key="2">
    <source>
        <dbReference type="PROSITE" id="PS50943"/>
    </source>
</evidence>
<dbReference type="CDD" id="cd00093">
    <property type="entry name" value="HTH_XRE"/>
    <property type="match status" value="1"/>
</dbReference>
<sequence>MTENIGYKLRRLREDNNMSVSDISSQSGVHPSQIESIEKGELIPSVATLVKLSRSLGVRLGTFLDGMESTEPAVTQNGSQAPRPTINLAEGKGSDMEHLKFYALAQNKADRNMEPFIVNVEYTVPDAKPSNHEGEEFLYVLNGDVELAYGQEKYLLHPGDSIYFDSIVPHSLSSTEPGAKARILAVVYTPY</sequence>
<accession>A0ABY5UZM2</accession>
<gene>
    <name evidence="3" type="ORF">NQ491_01070</name>
</gene>
<dbReference type="InterPro" id="IPR050807">
    <property type="entry name" value="TransReg_Diox_bact_type"/>
</dbReference>
<name>A0ABY5UZM2_9BACT</name>
<dbReference type="InterPro" id="IPR011051">
    <property type="entry name" value="RmlC_Cupin_sf"/>
</dbReference>
<feature type="domain" description="HTH cro/C1-type" evidence="2">
    <location>
        <begin position="9"/>
        <end position="63"/>
    </location>
</feature>
<dbReference type="PROSITE" id="PS50943">
    <property type="entry name" value="HTH_CROC1"/>
    <property type="match status" value="1"/>
</dbReference>
<dbReference type="PANTHER" id="PTHR46797">
    <property type="entry name" value="HTH-TYPE TRANSCRIPTIONAL REGULATOR"/>
    <property type="match status" value="1"/>
</dbReference>